<dbReference type="Proteomes" id="UP000765509">
    <property type="component" value="Unassembled WGS sequence"/>
</dbReference>
<dbReference type="AlphaFoldDB" id="A0A9Q3PU63"/>
<sequence length="82" mass="9724">MGQALLKEVPKLKEWPHFSVEEEYDLMDLIRGIEKIGEYSELTDRFLTARFMSACDSKPEHKHDSQNTINQWYSQDTTKTWT</sequence>
<dbReference type="OrthoDB" id="2507294at2759"/>
<protein>
    <submittedName>
        <fullName evidence="1">Uncharacterized protein</fullName>
    </submittedName>
</protein>
<evidence type="ECO:0000313" key="2">
    <source>
        <dbReference type="Proteomes" id="UP000765509"/>
    </source>
</evidence>
<organism evidence="1 2">
    <name type="scientific">Austropuccinia psidii MF-1</name>
    <dbReference type="NCBI Taxonomy" id="1389203"/>
    <lineage>
        <taxon>Eukaryota</taxon>
        <taxon>Fungi</taxon>
        <taxon>Dikarya</taxon>
        <taxon>Basidiomycota</taxon>
        <taxon>Pucciniomycotina</taxon>
        <taxon>Pucciniomycetes</taxon>
        <taxon>Pucciniales</taxon>
        <taxon>Sphaerophragmiaceae</taxon>
        <taxon>Austropuccinia</taxon>
    </lineage>
</organism>
<name>A0A9Q3PU63_9BASI</name>
<gene>
    <name evidence="1" type="ORF">O181_113993</name>
</gene>
<proteinExistence type="predicted"/>
<reference evidence="1" key="1">
    <citation type="submission" date="2021-03" db="EMBL/GenBank/DDBJ databases">
        <title>Draft genome sequence of rust myrtle Austropuccinia psidii MF-1, a brazilian biotype.</title>
        <authorList>
            <person name="Quecine M.C."/>
            <person name="Pachon D.M.R."/>
            <person name="Bonatelli M.L."/>
            <person name="Correr F.H."/>
            <person name="Franceschini L.M."/>
            <person name="Leite T.F."/>
            <person name="Margarido G.R.A."/>
            <person name="Almeida C.A."/>
            <person name="Ferrarezi J.A."/>
            <person name="Labate C.A."/>
        </authorList>
    </citation>
    <scope>NUCLEOTIDE SEQUENCE</scope>
    <source>
        <strain evidence="1">MF-1</strain>
    </source>
</reference>
<dbReference type="EMBL" id="AVOT02093856">
    <property type="protein sequence ID" value="MBW0574278.1"/>
    <property type="molecule type" value="Genomic_DNA"/>
</dbReference>
<evidence type="ECO:0000313" key="1">
    <source>
        <dbReference type="EMBL" id="MBW0574278.1"/>
    </source>
</evidence>
<keyword evidence="2" id="KW-1185">Reference proteome</keyword>
<comment type="caution">
    <text evidence="1">The sequence shown here is derived from an EMBL/GenBank/DDBJ whole genome shotgun (WGS) entry which is preliminary data.</text>
</comment>
<accession>A0A9Q3PU63</accession>